<dbReference type="GO" id="GO:0004866">
    <property type="term" value="F:endopeptidase inhibitor activity"/>
    <property type="evidence" value="ECO:0007669"/>
    <property type="project" value="InterPro"/>
</dbReference>
<evidence type="ECO:0000313" key="6">
    <source>
        <dbReference type="Proteomes" id="UP000001601"/>
    </source>
</evidence>
<dbReference type="Pfam" id="PF17973">
    <property type="entry name" value="bMG10"/>
    <property type="match status" value="1"/>
</dbReference>
<evidence type="ECO:0000259" key="4">
    <source>
        <dbReference type="SMART" id="SM01360"/>
    </source>
</evidence>
<keyword evidence="6" id="KW-1185">Reference proteome</keyword>
<dbReference type="SUPFAM" id="SSF48239">
    <property type="entry name" value="Terpenoid cyclases/Protein prenyltransferases"/>
    <property type="match status" value="1"/>
</dbReference>
<dbReference type="OrthoDB" id="9767116at2"/>
<dbReference type="STRING" id="398720.MED217_00160"/>
<dbReference type="HOGENOM" id="CLU_000965_2_1_10"/>
<dbReference type="Pfam" id="PF00207">
    <property type="entry name" value="A2M"/>
    <property type="match status" value="1"/>
</dbReference>
<evidence type="ECO:0000259" key="3">
    <source>
        <dbReference type="SMART" id="SM01359"/>
    </source>
</evidence>
<proteinExistence type="inferred from homology"/>
<dbReference type="InterPro" id="IPR021868">
    <property type="entry name" value="Alpha_2_Macroglob_MG3"/>
</dbReference>
<keyword evidence="2" id="KW-0732">Signal</keyword>
<accession>A3XQK7</accession>
<evidence type="ECO:0000256" key="1">
    <source>
        <dbReference type="ARBA" id="ARBA00010556"/>
    </source>
</evidence>
<comment type="caution">
    <text evidence="5">The sequence shown here is derived from an EMBL/GenBank/DDBJ whole genome shotgun (WGS) entry which is preliminary data.</text>
</comment>
<dbReference type="SMART" id="SM01419">
    <property type="entry name" value="Thiol-ester_cl"/>
    <property type="match status" value="1"/>
</dbReference>
<dbReference type="PANTHER" id="PTHR40094">
    <property type="entry name" value="ALPHA-2-MACROGLOBULIN HOMOLOG"/>
    <property type="match status" value="1"/>
</dbReference>
<dbReference type="InterPro" id="IPR051802">
    <property type="entry name" value="YfhM-like"/>
</dbReference>
<dbReference type="Pfam" id="PF11974">
    <property type="entry name" value="bMG3"/>
    <property type="match status" value="1"/>
</dbReference>
<dbReference type="InterPro" id="IPR047565">
    <property type="entry name" value="Alpha-macroglob_thiol-ester_cl"/>
</dbReference>
<organism evidence="5 6">
    <name type="scientific">Leeuwenhoekiella blandensis (strain CECT 7118 / CCUG 51940 / KCTC 22103 / MED217)</name>
    <name type="common">Flavobacterium sp. (strain MED217)</name>
    <dbReference type="NCBI Taxonomy" id="398720"/>
    <lineage>
        <taxon>Bacteria</taxon>
        <taxon>Pseudomonadati</taxon>
        <taxon>Bacteroidota</taxon>
        <taxon>Flavobacteriia</taxon>
        <taxon>Flavobacteriales</taxon>
        <taxon>Flavobacteriaceae</taxon>
        <taxon>Leeuwenhoekiella</taxon>
    </lineage>
</organism>
<dbReference type="Pfam" id="PF17972">
    <property type="entry name" value="bMG5"/>
    <property type="match status" value="1"/>
</dbReference>
<dbReference type="InterPro" id="IPR008930">
    <property type="entry name" value="Terpenoid_cyclase/PrenylTrfase"/>
</dbReference>
<dbReference type="SMART" id="SM01360">
    <property type="entry name" value="A2M"/>
    <property type="match status" value="1"/>
</dbReference>
<reference evidence="5 6" key="1">
    <citation type="journal article" date="2007" name="Nature">
        <title>Light stimulates growth of proteorhodopsin-containing marine Flavobacteria.</title>
        <authorList>
            <person name="Gomez-Consarnau L."/>
            <person name="Gonzalez J.M."/>
            <person name="Coll-Llado M."/>
            <person name="Gourdon P."/>
            <person name="Pascher T."/>
            <person name="Neutze R."/>
            <person name="Pedros-Alio C."/>
            <person name="Pinhassi J."/>
        </authorList>
    </citation>
    <scope>NUCLEOTIDE SEQUENCE [LARGE SCALE GENOMIC DNA]</scope>
    <source>
        <strain evidence="5 6">MED217</strain>
    </source>
</reference>
<dbReference type="InterPro" id="IPR011626">
    <property type="entry name" value="Alpha-macroglobulin_TED"/>
</dbReference>
<dbReference type="RefSeq" id="WP_009778427.1">
    <property type="nucleotide sequence ID" value="NZ_CH672395.1"/>
</dbReference>
<feature type="domain" description="Alpha-2-macroglobulin bait region" evidence="3">
    <location>
        <begin position="1000"/>
        <end position="1142"/>
    </location>
</feature>
<dbReference type="Pfam" id="PF01835">
    <property type="entry name" value="MG2"/>
    <property type="match status" value="1"/>
</dbReference>
<dbReference type="Pfam" id="PF07678">
    <property type="entry name" value="TED_complement"/>
    <property type="match status" value="1"/>
</dbReference>
<gene>
    <name evidence="5" type="ORF">MED217_00160</name>
</gene>
<protein>
    <submittedName>
        <fullName evidence="5">Putative outer membrane protein</fullName>
    </submittedName>
</protein>
<dbReference type="CDD" id="cd02891">
    <property type="entry name" value="A2M_like"/>
    <property type="match status" value="1"/>
</dbReference>
<evidence type="ECO:0000256" key="2">
    <source>
        <dbReference type="ARBA" id="ARBA00022729"/>
    </source>
</evidence>
<dbReference type="Gene3D" id="1.50.10.20">
    <property type="match status" value="1"/>
</dbReference>
<dbReference type="SMART" id="SM01359">
    <property type="entry name" value="A2M_N_2"/>
    <property type="match status" value="1"/>
</dbReference>
<dbReference type="Proteomes" id="UP000001601">
    <property type="component" value="Unassembled WGS sequence"/>
</dbReference>
<dbReference type="InterPro" id="IPR011625">
    <property type="entry name" value="A2M_N_BRD"/>
</dbReference>
<dbReference type="PROSITE" id="PS51257">
    <property type="entry name" value="PROKAR_LIPOPROTEIN"/>
    <property type="match status" value="1"/>
</dbReference>
<dbReference type="InterPro" id="IPR041462">
    <property type="entry name" value="Bact_A2M_MG6"/>
</dbReference>
<feature type="domain" description="Alpha-2-macroglobulin" evidence="4">
    <location>
        <begin position="1207"/>
        <end position="1296"/>
    </location>
</feature>
<dbReference type="InterPro" id="IPR002890">
    <property type="entry name" value="MG2"/>
</dbReference>
<dbReference type="PANTHER" id="PTHR40094:SF1">
    <property type="entry name" value="UBIQUITIN DOMAIN-CONTAINING PROTEIN"/>
    <property type="match status" value="1"/>
</dbReference>
<comment type="similarity">
    <text evidence="1">Belongs to the protease inhibitor I39 (alpha-2-macroglobulin) family. Bacterial alpha-2-macroglobulin subfamily.</text>
</comment>
<dbReference type="Pfam" id="PF07703">
    <property type="entry name" value="A2M_BRD"/>
    <property type="match status" value="1"/>
</dbReference>
<dbReference type="InterPro" id="IPR041246">
    <property type="entry name" value="Bact_MG10"/>
</dbReference>
<dbReference type="EMBL" id="AANC01000009">
    <property type="protein sequence ID" value="EAQ48164.1"/>
    <property type="molecule type" value="Genomic_DNA"/>
</dbReference>
<sequence>MKKEYYLLYLVAFLAFSSCTKKHPKTDNIFKFKEYISFNTFGNASIEDPIRVVLAKPTSQFEATQEIPSEYLIINPKTEGSFFIENGTQLLFKPEEALRPDTEYTVTLKLSRFFEDIDPEFKNYTFGFKTITPNFKINLGNLQSYSKEWQYLTGSIETSDWVAAEKAKQLVSASQEGKALHIDWPTEETKGTFFNFTIDSIHRKKENSQIRIAWNGESITSATQGQSTLNIPGQANFTLVDVVSTLSPETAVSVNFSDPLQMEQNFDGLVQLDSLSNLRYEVQGNVLNIYPRQPLTGELTLTLNKGIKNAFGEALPTTYSQKISFQQLKPQVRLISKGNILPASMKTPIYFEAVNLSAVDVRVIKIFEDNMLQYLQDSDLNSTSTYDLKRVGRRIAKKTIPLINNSIGQTGLWKAYAVDLSELFKADPGAMYRVELSFNQDYSLFPCPDAEEGITQSKEDIYLEESYEDYYNTGTGVEEDEREERYWDNELYSWRTRVYNWEEEDNPCHPAYYNEERFAQTNIIGSDLGLIVKEGANGAYDFITTNLLTAEPEIGVDIKIYNYQQQLIKDLKTDIDGLASYKSDQTAAFVVAQQRNNFAYAKLDDGNALSLSNFDIRGAQLQKGLRGFIYTERGVHRPGDSIHLSFVLNDQANPLPKEHPVKLEVTDARGKLVQRTLLSSTLTNKNVSGGSSHGFYYFPIPTASTDPTGNWNATITVGGVQFSKTLRVATVKPNRLKLNLDFDAETLSTQKPISGSLTAQWLHGTPARNLKAEVTATLNSTAAAFKDYENYDFTDPVRKFSEVELPILKDKSLDNSGKLSFNQKLDLSNKAPGMLKATFLTKVFEGGGDFSVDVFSKTIAPYAHFTGIKAPEPHKYDAYFTDEDVNFDLVSLTENGKPAPNRKLEVQLFKMEWRWWYSRGYDNLSRYENASVYKPLQSFKVTTNNNGKATAKINVPEKEGGRYLLRVIDKESGHASGLITYFYRNWSNAPTANAESAKMLVFNSDKEDYTVGEEAVIKFPSAAAGNALISIESGTEVISKQWVKTTNEETTVRIPVTQAMAPNVYVHISLLQPHAQTVNNRPIRLYGVIPLMVEDPQTLLEPQLKMPEVLKPETDYTVRVSEASQKEMTYTLAVVDEGLLDLTRFNTPDIHKAFYKRQALGVKTFDIYDYVIGAYSGSVDNIYAIGGGDMAAGAKNRKANRFKPVVTYLGPFHLNAGATATHKLHMPNYVGSVRTMLIAGDNATGAYGSTQETTPVRKPLMVLASIPRRLAPGEKLTLPVTVFAMEDKVKQTTVTIESSNSLKAVGSKSKTITFNEPGEQIVNFEFEVLPAETPQQFEITASGAGEKASYAVEIDVENPNPISQKATYYTLEPNAELQIDYTGFGVLGTNSATVELSTLPQIDFTKRLQYLIHYPYGCAEQTTSSGFPQLYLSAIFNLESAQKQETISNIKATIDRLGILQNPSGSVSYWPGERESDAWATNYAGHFILEAQKQGYAPPITFLSNWLTFQKNAAKQWRNGATSYNSSLTQAYRLYTLALAGQPELAAMNRLRESGDLNNDSRWRLAAAYALAGKKQVAQQLVSEASLNFSTKRELQYTYGSVLRNKAMALETMILLDDKRQLELANSIAKDLGSSQWHSTQTTAYALLSLSKMLIANGGKAITVQLDGTALTTENGFLRKTLNVSEEQKVLTLKNTQDNRVYVSLIQQGKLPLGEELASQNNLILNTQFLDGNGKNIAVNNLRKATAIKAKITVTNNSQNQIDNVALSQIFPSGWEIVNTSYTSLNGGASGTARYKDIRDDRVNFYFDLKPKTTRTFEVDLNTSFLGTYYLPGTQVEAMYDHTYFARTKGQWITVEQ</sequence>
<evidence type="ECO:0000313" key="5">
    <source>
        <dbReference type="EMBL" id="EAQ48164.1"/>
    </source>
</evidence>
<dbReference type="InterPro" id="IPR041203">
    <property type="entry name" value="Bact_A2M_MG5"/>
</dbReference>
<dbReference type="eggNOG" id="COG2373">
    <property type="taxonomic scope" value="Bacteria"/>
</dbReference>
<dbReference type="Pfam" id="PF17962">
    <property type="entry name" value="bMG6"/>
    <property type="match status" value="1"/>
</dbReference>
<dbReference type="GO" id="GO:0005615">
    <property type="term" value="C:extracellular space"/>
    <property type="evidence" value="ECO:0007669"/>
    <property type="project" value="InterPro"/>
</dbReference>
<dbReference type="Gene3D" id="2.60.40.1930">
    <property type="match status" value="1"/>
</dbReference>
<dbReference type="InterPro" id="IPR001599">
    <property type="entry name" value="Macroglobln_a2"/>
</dbReference>
<name>A3XQK7_LEEBM</name>